<evidence type="ECO:0008006" key="5">
    <source>
        <dbReference type="Google" id="ProtNLM"/>
    </source>
</evidence>
<feature type="signal peptide" evidence="2">
    <location>
        <begin position="1"/>
        <end position="16"/>
    </location>
</feature>
<dbReference type="Proteomes" id="UP001515480">
    <property type="component" value="Unassembled WGS sequence"/>
</dbReference>
<feature type="compositionally biased region" description="Basic and acidic residues" evidence="1">
    <location>
        <begin position="186"/>
        <end position="206"/>
    </location>
</feature>
<dbReference type="PANTHER" id="PTHR36058:SF1">
    <property type="entry name" value="NUCLEOPHOSMIN"/>
    <property type="match status" value="1"/>
</dbReference>
<sequence>MARLVCLALLLPHANSQMDGLPKKAKPSPIDGDIKYIRCQTCELMVAKALEQAKAVAAAEQPKPQQKRRFQAQENLGGLEGSIEDIVTSICDSESVEGKWMSNYDIVKRGAALKLENQVGGDVVGGHCKRECRTIEKACAGVLGSVESELGELLLDAIKAKTSAGVLGQRVCTKMARVCKKGKTPEWPEGKIRRNEEFKPKTKKDQETEELMATLGNMPGMEGQGLSMLRGDELDLGDAHGGDGLKDEL</sequence>
<proteinExistence type="predicted"/>
<feature type="compositionally biased region" description="Basic and acidic residues" evidence="1">
    <location>
        <begin position="230"/>
        <end position="249"/>
    </location>
</feature>
<gene>
    <name evidence="3" type="ORF">AB1Y20_019205</name>
</gene>
<dbReference type="PANTHER" id="PTHR36058">
    <property type="entry name" value="NUCLEOPHOSMIN"/>
    <property type="match status" value="1"/>
</dbReference>
<name>A0AB34JTT4_PRYPA</name>
<protein>
    <recommendedName>
        <fullName evidence="5">Saposin B-type domain-containing protein</fullName>
    </recommendedName>
</protein>
<reference evidence="3 4" key="1">
    <citation type="journal article" date="2024" name="Science">
        <title>Giant polyketide synthase enzymes in the biosynthesis of giant marine polyether toxins.</title>
        <authorList>
            <person name="Fallon T.R."/>
            <person name="Shende V.V."/>
            <person name="Wierzbicki I.H."/>
            <person name="Pendleton A.L."/>
            <person name="Watervoot N.F."/>
            <person name="Auber R.P."/>
            <person name="Gonzalez D.J."/>
            <person name="Wisecaver J.H."/>
            <person name="Moore B.S."/>
        </authorList>
    </citation>
    <scope>NUCLEOTIDE SEQUENCE [LARGE SCALE GENOMIC DNA]</scope>
    <source>
        <strain evidence="3 4">12B1</strain>
    </source>
</reference>
<evidence type="ECO:0000256" key="1">
    <source>
        <dbReference type="SAM" id="MobiDB-lite"/>
    </source>
</evidence>
<comment type="caution">
    <text evidence="3">The sequence shown here is derived from an EMBL/GenBank/DDBJ whole genome shotgun (WGS) entry which is preliminary data.</text>
</comment>
<evidence type="ECO:0000313" key="3">
    <source>
        <dbReference type="EMBL" id="KAL1524303.1"/>
    </source>
</evidence>
<evidence type="ECO:0000313" key="4">
    <source>
        <dbReference type="Proteomes" id="UP001515480"/>
    </source>
</evidence>
<dbReference type="EMBL" id="JBGBPQ010000005">
    <property type="protein sequence ID" value="KAL1524303.1"/>
    <property type="molecule type" value="Genomic_DNA"/>
</dbReference>
<feature type="chain" id="PRO_5044336617" description="Saposin B-type domain-containing protein" evidence="2">
    <location>
        <begin position="17"/>
        <end position="249"/>
    </location>
</feature>
<accession>A0AB34JTT4</accession>
<keyword evidence="2" id="KW-0732">Signal</keyword>
<feature type="region of interest" description="Disordered" evidence="1">
    <location>
        <begin position="186"/>
        <end position="249"/>
    </location>
</feature>
<keyword evidence="4" id="KW-1185">Reference proteome</keyword>
<evidence type="ECO:0000256" key="2">
    <source>
        <dbReference type="SAM" id="SignalP"/>
    </source>
</evidence>
<dbReference type="AlphaFoldDB" id="A0AB34JTT4"/>
<organism evidence="3 4">
    <name type="scientific">Prymnesium parvum</name>
    <name type="common">Toxic golden alga</name>
    <dbReference type="NCBI Taxonomy" id="97485"/>
    <lineage>
        <taxon>Eukaryota</taxon>
        <taxon>Haptista</taxon>
        <taxon>Haptophyta</taxon>
        <taxon>Prymnesiophyceae</taxon>
        <taxon>Prymnesiales</taxon>
        <taxon>Prymnesiaceae</taxon>
        <taxon>Prymnesium</taxon>
    </lineage>
</organism>